<keyword evidence="1" id="KW-0812">Transmembrane</keyword>
<accession>A0A5D8Z6K5</accession>
<organism evidence="2 3">
    <name type="scientific">Cognatilysobacter lacus</name>
    <dbReference type="NCBI Taxonomy" id="1643323"/>
    <lineage>
        <taxon>Bacteria</taxon>
        <taxon>Pseudomonadati</taxon>
        <taxon>Pseudomonadota</taxon>
        <taxon>Gammaproteobacteria</taxon>
        <taxon>Lysobacterales</taxon>
        <taxon>Lysobacteraceae</taxon>
        <taxon>Cognatilysobacter</taxon>
    </lineage>
</organism>
<evidence type="ECO:0000313" key="3">
    <source>
        <dbReference type="Proteomes" id="UP000323164"/>
    </source>
</evidence>
<evidence type="ECO:0000313" key="2">
    <source>
        <dbReference type="EMBL" id="TZF90327.1"/>
    </source>
</evidence>
<dbReference type="RefSeq" id="WP_149352398.1">
    <property type="nucleotide sequence ID" value="NZ_VTRV01000043.1"/>
</dbReference>
<keyword evidence="1" id="KW-1133">Transmembrane helix</keyword>
<dbReference type="Proteomes" id="UP000323164">
    <property type="component" value="Unassembled WGS sequence"/>
</dbReference>
<keyword evidence="3" id="KW-1185">Reference proteome</keyword>
<evidence type="ECO:0000256" key="1">
    <source>
        <dbReference type="SAM" id="Phobius"/>
    </source>
</evidence>
<protein>
    <submittedName>
        <fullName evidence="2">Uncharacterized protein</fullName>
    </submittedName>
</protein>
<dbReference type="AlphaFoldDB" id="A0A5D8Z6K5"/>
<keyword evidence="1" id="KW-0472">Membrane</keyword>
<name>A0A5D8Z6K5_9GAMM</name>
<dbReference type="EMBL" id="VTRV01000043">
    <property type="protein sequence ID" value="TZF90327.1"/>
    <property type="molecule type" value="Genomic_DNA"/>
</dbReference>
<gene>
    <name evidence="2" type="ORF">FW784_05770</name>
</gene>
<reference evidence="2 3" key="1">
    <citation type="submission" date="2019-08" db="EMBL/GenBank/DDBJ databases">
        <title>Draft genome sequence of Lysobacter sp. UKS-15.</title>
        <authorList>
            <person name="Im W.-T."/>
        </authorList>
    </citation>
    <scope>NUCLEOTIDE SEQUENCE [LARGE SCALE GENOMIC DNA]</scope>
    <source>
        <strain evidence="2 3">UKS-15</strain>
    </source>
</reference>
<proteinExistence type="predicted"/>
<comment type="caution">
    <text evidence="2">The sequence shown here is derived from an EMBL/GenBank/DDBJ whole genome shotgun (WGS) entry which is preliminary data.</text>
</comment>
<sequence>MFWSTIAVGVAGLLTLGIAVAVAASRYRRCGASSLDAVDSACRLGAQFLSGAYVLLSLALVLGAASLTLLWRARRKLRQR</sequence>
<feature type="transmembrane region" description="Helical" evidence="1">
    <location>
        <begin position="48"/>
        <end position="71"/>
    </location>
</feature>